<dbReference type="EMBL" id="UINC01115134">
    <property type="protein sequence ID" value="SVC85937.1"/>
    <property type="molecule type" value="Genomic_DNA"/>
</dbReference>
<protein>
    <submittedName>
        <fullName evidence="1">Uncharacterized protein</fullName>
    </submittedName>
</protein>
<organism evidence="1">
    <name type="scientific">marine metagenome</name>
    <dbReference type="NCBI Taxonomy" id="408172"/>
    <lineage>
        <taxon>unclassified sequences</taxon>
        <taxon>metagenomes</taxon>
        <taxon>ecological metagenomes</taxon>
    </lineage>
</organism>
<name>A0A382QLV0_9ZZZZ</name>
<accession>A0A382QLV0</accession>
<reference evidence="1" key="1">
    <citation type="submission" date="2018-05" db="EMBL/GenBank/DDBJ databases">
        <authorList>
            <person name="Lanie J.A."/>
            <person name="Ng W.-L."/>
            <person name="Kazmierczak K.M."/>
            <person name="Andrzejewski T.M."/>
            <person name="Davidsen T.M."/>
            <person name="Wayne K.J."/>
            <person name="Tettelin H."/>
            <person name="Glass J.I."/>
            <person name="Rusch D."/>
            <person name="Podicherti R."/>
            <person name="Tsui H.-C.T."/>
            <person name="Winkler M.E."/>
        </authorList>
    </citation>
    <scope>NUCLEOTIDE SEQUENCE</scope>
</reference>
<proteinExistence type="predicted"/>
<sequence length="195" mass="23394">MLDSLRRRLSFARPIVYWFRRHREGLHERRGPRRLMKESRSRRRRRRIRRIITTRRSLVDELSRRDEGYEQRIKELESDRWSFLGSIPIAASPRQPLKTLRSEIAKFQRHSYGNYRSGNDVWAAKWEANPRQRVVMFSRQDTAGSLYKWADAVNTYTPWAARLAVFDTHEFGYPTDLVFPHPEYAASDLERLLSE</sequence>
<gene>
    <name evidence="1" type="ORF">METZ01_LOCUS338791</name>
</gene>
<dbReference type="AlphaFoldDB" id="A0A382QLV0"/>
<feature type="non-terminal residue" evidence="1">
    <location>
        <position position="195"/>
    </location>
</feature>
<evidence type="ECO:0000313" key="1">
    <source>
        <dbReference type="EMBL" id="SVC85937.1"/>
    </source>
</evidence>